<dbReference type="Gene3D" id="1.10.287.850">
    <property type="entry name" value="HP0062-like domain"/>
    <property type="match status" value="1"/>
</dbReference>
<proteinExistence type="predicted"/>
<accession>A0A2U3NKX6</accession>
<evidence type="ECO:0000259" key="1">
    <source>
        <dbReference type="Pfam" id="PF00934"/>
    </source>
</evidence>
<dbReference type="RefSeq" id="WP_077104271.1">
    <property type="nucleotide sequence ID" value="NZ_LT717701.1"/>
</dbReference>
<name>A0A2U3NKX6_9MYCO</name>
<dbReference type="OrthoDB" id="4740140at2"/>
<sequence length="552" mass="55773">MSFLVATPDMMSAAAGSLVGIGSTLNEATSAAAGSTTSVAAAGADDVSTAISQLFGLYGRQFQALSAQAATFHHEFSKLLNGGAAAYLSTEIANAATAMGAPAAATNPILGSLGPILGGGGGGGVLGGLLGGSPPGGLLGGSPLGSSFSGVGQQFGSFLTAQWDGIEIRLLPALFASGTTISAAGDPWQTLFATTGANLQTIFADWTSDPFPVLRQVISNQNMYANIIGTGLATELQNFPATLANIPANIQIGIQGTSTFAPTMQAFINQQNTYNQETNAGLQQFGADLQKTFPVFEYDMGMAGQSLVTGDYHGAVQDVPRAFLNLFLSGVDIKVIGVDPSNPLLLNAPSYAVEGPAGDLLPLASISAAQQQSLVNLLPPGSIPAQMAQHFVSALNTSTLPLGFAIIGPPIAALDGLATGATVFGAALQTGNGVAAVGALADLPAYTLNGFLNGQTVIDLTIPVTETVTIGAIPPLLPGITVVPANTPIVVHMPFDGILTPPQPISATLEVETGTPLQPQLVTISLGGTEFGGLIPELVNFMPRQVAEAIAP</sequence>
<dbReference type="InterPro" id="IPR000084">
    <property type="entry name" value="PE-PGRS_N"/>
</dbReference>
<protein>
    <submittedName>
        <fullName evidence="2">PE-PGRS family protein</fullName>
    </submittedName>
</protein>
<evidence type="ECO:0000313" key="2">
    <source>
        <dbReference type="EMBL" id="SPM32150.1"/>
    </source>
</evidence>
<dbReference type="AlphaFoldDB" id="A0A2U3NKX6"/>
<dbReference type="Proteomes" id="UP000241595">
    <property type="component" value="Unassembled WGS sequence"/>
</dbReference>
<dbReference type="EMBL" id="FTRV01000017">
    <property type="protein sequence ID" value="SPM32150.1"/>
    <property type="molecule type" value="Genomic_DNA"/>
</dbReference>
<feature type="domain" description="PE" evidence="1">
    <location>
        <begin position="4"/>
        <end position="94"/>
    </location>
</feature>
<dbReference type="InterPro" id="IPR038332">
    <property type="entry name" value="PPE_sf"/>
</dbReference>
<gene>
    <name evidence="2" type="ORF">MTAB308_5677</name>
</gene>
<dbReference type="Pfam" id="PF00934">
    <property type="entry name" value="PE"/>
    <property type="match status" value="1"/>
</dbReference>
<evidence type="ECO:0000313" key="3">
    <source>
        <dbReference type="Proteomes" id="UP000241595"/>
    </source>
</evidence>
<dbReference type="STRING" id="1841859.GCA_900157385_05679"/>
<dbReference type="SUPFAM" id="SSF140459">
    <property type="entry name" value="PE/PPE dimer-like"/>
    <property type="match status" value="1"/>
</dbReference>
<reference evidence="2 3" key="1">
    <citation type="submission" date="2017-01" db="EMBL/GenBank/DDBJ databases">
        <authorList>
            <consortium name="Urmite Genomes"/>
        </authorList>
    </citation>
    <scope>NUCLEOTIDE SEQUENCE [LARGE SCALE GENOMIC DNA]</scope>
    <source>
        <strain evidence="2 3">AB308</strain>
    </source>
</reference>
<keyword evidence="3" id="KW-1185">Reference proteome</keyword>
<organism evidence="2 3">
    <name type="scientific">Mycobacterium terramassiliense</name>
    <dbReference type="NCBI Taxonomy" id="1841859"/>
    <lineage>
        <taxon>Bacteria</taxon>
        <taxon>Bacillati</taxon>
        <taxon>Actinomycetota</taxon>
        <taxon>Actinomycetes</taxon>
        <taxon>Mycobacteriales</taxon>
        <taxon>Mycobacteriaceae</taxon>
        <taxon>Mycobacterium</taxon>
    </lineage>
</organism>